<dbReference type="InterPro" id="IPR052552">
    <property type="entry name" value="YeaO-like"/>
</dbReference>
<dbReference type="PANTHER" id="PTHR36849">
    <property type="entry name" value="CYTOPLASMIC PROTEIN-RELATED"/>
    <property type="match status" value="1"/>
</dbReference>
<reference evidence="1 2" key="1">
    <citation type="journal article" date="2015" name="Genome Announc.">
        <title>Complete Genome of Geobacter pickeringii G13T, a Metal-Reducing Isolate from Sedimentary Kaolin Deposits.</title>
        <authorList>
            <person name="Badalamenti J.P."/>
            <person name="Bond D.R."/>
        </authorList>
    </citation>
    <scope>NUCLEOTIDE SEQUENCE [LARGE SCALE GENOMIC DNA]</scope>
    <source>
        <strain evidence="1 2">G13</strain>
    </source>
</reference>
<evidence type="ECO:0000313" key="2">
    <source>
        <dbReference type="Proteomes" id="UP000057609"/>
    </source>
</evidence>
<dbReference type="GO" id="GO:0008168">
    <property type="term" value="F:methyltransferase activity"/>
    <property type="evidence" value="ECO:0007669"/>
    <property type="project" value="UniProtKB-KW"/>
</dbReference>
<keyword evidence="1" id="KW-0489">Methyltransferase</keyword>
<name>A0A0B5BBX0_9BACT</name>
<proteinExistence type="predicted"/>
<dbReference type="HOGENOM" id="CLU_137928_0_0_7"/>
<accession>A0A0B5BBX0</accession>
<protein>
    <submittedName>
        <fullName evidence="1">Uroporphyrin-III methyltransferase</fullName>
    </submittedName>
</protein>
<dbReference type="PANTHER" id="PTHR36849:SF1">
    <property type="entry name" value="CYTOPLASMIC PROTEIN"/>
    <property type="match status" value="1"/>
</dbReference>
<dbReference type="EMBL" id="CP009788">
    <property type="protein sequence ID" value="AJE02055.1"/>
    <property type="molecule type" value="Genomic_DNA"/>
</dbReference>
<dbReference type="STRING" id="345632.GPICK_00490"/>
<dbReference type="AlphaFoldDB" id="A0A0B5BBX0"/>
<evidence type="ECO:0000313" key="1">
    <source>
        <dbReference type="EMBL" id="AJE02055.1"/>
    </source>
</evidence>
<dbReference type="GO" id="GO:0032259">
    <property type="term" value="P:methylation"/>
    <property type="evidence" value="ECO:0007669"/>
    <property type="project" value="UniProtKB-KW"/>
</dbReference>
<dbReference type="RefSeq" id="WP_039739528.1">
    <property type="nucleotide sequence ID" value="NZ_CP009788.1"/>
</dbReference>
<organism evidence="1 2">
    <name type="scientific">Geobacter pickeringii</name>
    <dbReference type="NCBI Taxonomy" id="345632"/>
    <lineage>
        <taxon>Bacteria</taxon>
        <taxon>Pseudomonadati</taxon>
        <taxon>Thermodesulfobacteriota</taxon>
        <taxon>Desulfuromonadia</taxon>
        <taxon>Geobacterales</taxon>
        <taxon>Geobacteraceae</taxon>
        <taxon>Geobacter</taxon>
    </lineage>
</organism>
<dbReference type="KEGG" id="gpi:GPICK_00490"/>
<dbReference type="Pfam" id="PF22752">
    <property type="entry name" value="DUF488-N3i"/>
    <property type="match status" value="1"/>
</dbReference>
<keyword evidence="2" id="KW-1185">Reference proteome</keyword>
<dbReference type="OrthoDB" id="9790745at2"/>
<sequence length="113" mass="13209">MARIKRIYDPPAPEDGARILVDRLWPRGIARDEARLDEWLKEIAPSDELRKWFGHDPARWEEFRERYRRELEAKAELLDHLRALAGKGTVTLLFAAKDEAHNNAVVIEELLQP</sequence>
<keyword evidence="1" id="KW-0808">Transferase</keyword>
<gene>
    <name evidence="1" type="ORF">GPICK_00490</name>
</gene>
<dbReference type="Proteomes" id="UP000057609">
    <property type="component" value="Chromosome"/>
</dbReference>